<reference evidence="11" key="1">
    <citation type="journal article" date="2014" name="Int. J. Syst. Evol. Microbiol.">
        <title>Complete genome sequence of Corynebacterium casei LMG S-19264T (=DSM 44701T), isolated from a smear-ripened cheese.</title>
        <authorList>
            <consortium name="US DOE Joint Genome Institute (JGI-PGF)"/>
            <person name="Walter F."/>
            <person name="Albersmeier A."/>
            <person name="Kalinowski J."/>
            <person name="Ruckert C."/>
        </authorList>
    </citation>
    <scope>NUCLEOTIDE SEQUENCE</scope>
    <source>
        <strain evidence="11">KCTC 23430</strain>
    </source>
</reference>
<dbReference type="GO" id="GO:0016020">
    <property type="term" value="C:membrane"/>
    <property type="evidence" value="ECO:0007669"/>
    <property type="project" value="UniProtKB-SubCell"/>
</dbReference>
<dbReference type="InterPro" id="IPR017941">
    <property type="entry name" value="Rieske_2Fe-2S"/>
</dbReference>
<keyword evidence="2" id="KW-0812">Transmembrane</keyword>
<evidence type="ECO:0000256" key="4">
    <source>
        <dbReference type="ARBA" id="ARBA00022723"/>
    </source>
</evidence>
<keyword evidence="12" id="KW-1185">Reference proteome</keyword>
<dbReference type="PROSITE" id="PS51296">
    <property type="entry name" value="RIESKE"/>
    <property type="match status" value="1"/>
</dbReference>
<keyword evidence="7" id="KW-0408">Iron</keyword>
<gene>
    <name evidence="11" type="ORF">GCM10007053_24250</name>
</gene>
<sequence length="289" mass="32187">MSSPTDALSQRPKQINYQRIDGLSFIGNYTRELPVNLVRMVENAYDWEHLPCVHASSFESIECLDEGSWGWRASAVPTNSEGQSQLLELLVDRDKHYWATTIVAGPGEGVEIHTQAAALGDNNITIDVRFYSKDEITEDLKPVYLDVLKAQYGVLYDEDEVLMQGRQAALDQQLARRGAEAPRRTRVGAVAELDTTTVTRVETSNGSYCLYCSDGKWIAYSAICPHLLGPLEHSAPDNGIVQCPWHGYRFDIHNGNNLDSKCRGLSTAPVVEIEDSVLYLCHQSEEPLA</sequence>
<dbReference type="RefSeq" id="WP_189478045.1">
    <property type="nucleotide sequence ID" value="NZ_BMYM01000002.1"/>
</dbReference>
<evidence type="ECO:0000256" key="1">
    <source>
        <dbReference type="ARBA" id="ARBA00004370"/>
    </source>
</evidence>
<keyword evidence="3" id="KW-0001">2Fe-2S</keyword>
<name>A0A918XLH5_9GAMM</name>
<keyword evidence="8" id="KW-0411">Iron-sulfur</keyword>
<dbReference type="EMBL" id="BMYM01000002">
    <property type="protein sequence ID" value="GHD36165.1"/>
    <property type="molecule type" value="Genomic_DNA"/>
</dbReference>
<proteinExistence type="predicted"/>
<evidence type="ECO:0000313" key="11">
    <source>
        <dbReference type="EMBL" id="GHD36165.1"/>
    </source>
</evidence>
<evidence type="ECO:0000313" key="12">
    <source>
        <dbReference type="Proteomes" id="UP000644693"/>
    </source>
</evidence>
<dbReference type="GO" id="GO:0005737">
    <property type="term" value="C:cytoplasm"/>
    <property type="evidence" value="ECO:0007669"/>
    <property type="project" value="TreeGrafter"/>
</dbReference>
<dbReference type="Gene3D" id="2.102.10.10">
    <property type="entry name" value="Rieske [2Fe-2S] iron-sulphur domain"/>
    <property type="match status" value="1"/>
</dbReference>
<keyword evidence="6" id="KW-0560">Oxidoreductase</keyword>
<dbReference type="GO" id="GO:0016491">
    <property type="term" value="F:oxidoreductase activity"/>
    <property type="evidence" value="ECO:0007669"/>
    <property type="project" value="UniProtKB-KW"/>
</dbReference>
<keyword evidence="9" id="KW-0472">Membrane</keyword>
<organism evidence="11 12">
    <name type="scientific">Parahalioglobus pacificus</name>
    <dbReference type="NCBI Taxonomy" id="930806"/>
    <lineage>
        <taxon>Bacteria</taxon>
        <taxon>Pseudomonadati</taxon>
        <taxon>Pseudomonadota</taxon>
        <taxon>Gammaproteobacteria</taxon>
        <taxon>Cellvibrionales</taxon>
        <taxon>Halieaceae</taxon>
        <taxon>Parahalioglobus</taxon>
    </lineage>
</organism>
<evidence type="ECO:0000256" key="3">
    <source>
        <dbReference type="ARBA" id="ARBA00022714"/>
    </source>
</evidence>
<dbReference type="InterPro" id="IPR050584">
    <property type="entry name" value="Cholesterol_7-desaturase"/>
</dbReference>
<comment type="caution">
    <text evidence="11">The sequence shown here is derived from an EMBL/GenBank/DDBJ whole genome shotgun (WGS) entry which is preliminary data.</text>
</comment>
<dbReference type="AlphaFoldDB" id="A0A918XLH5"/>
<evidence type="ECO:0000256" key="2">
    <source>
        <dbReference type="ARBA" id="ARBA00022692"/>
    </source>
</evidence>
<evidence type="ECO:0000256" key="5">
    <source>
        <dbReference type="ARBA" id="ARBA00022989"/>
    </source>
</evidence>
<accession>A0A918XLH5</accession>
<reference evidence="11" key="2">
    <citation type="submission" date="2020-09" db="EMBL/GenBank/DDBJ databases">
        <authorList>
            <person name="Sun Q."/>
            <person name="Kim S."/>
        </authorList>
    </citation>
    <scope>NUCLEOTIDE SEQUENCE</scope>
    <source>
        <strain evidence="11">KCTC 23430</strain>
    </source>
</reference>
<dbReference type="InterPro" id="IPR036922">
    <property type="entry name" value="Rieske_2Fe-2S_sf"/>
</dbReference>
<dbReference type="PANTHER" id="PTHR21266">
    <property type="entry name" value="IRON-SULFUR DOMAIN CONTAINING PROTEIN"/>
    <property type="match status" value="1"/>
</dbReference>
<dbReference type="GO" id="GO:0051537">
    <property type="term" value="F:2 iron, 2 sulfur cluster binding"/>
    <property type="evidence" value="ECO:0007669"/>
    <property type="project" value="UniProtKB-KW"/>
</dbReference>
<evidence type="ECO:0000256" key="7">
    <source>
        <dbReference type="ARBA" id="ARBA00023004"/>
    </source>
</evidence>
<dbReference type="CDD" id="cd03467">
    <property type="entry name" value="Rieske"/>
    <property type="match status" value="1"/>
</dbReference>
<dbReference type="Pfam" id="PF00355">
    <property type="entry name" value="Rieske"/>
    <property type="match status" value="1"/>
</dbReference>
<keyword evidence="4" id="KW-0479">Metal-binding</keyword>
<protein>
    <recommendedName>
        <fullName evidence="10">Rieske domain-containing protein</fullName>
    </recommendedName>
</protein>
<evidence type="ECO:0000259" key="10">
    <source>
        <dbReference type="PROSITE" id="PS51296"/>
    </source>
</evidence>
<dbReference type="SUPFAM" id="SSF50022">
    <property type="entry name" value="ISP domain"/>
    <property type="match status" value="1"/>
</dbReference>
<evidence type="ECO:0000256" key="9">
    <source>
        <dbReference type="ARBA" id="ARBA00023136"/>
    </source>
</evidence>
<dbReference type="PANTHER" id="PTHR21266:SF32">
    <property type="entry name" value="CHOLESTEROL 7-DESATURASE NVD"/>
    <property type="match status" value="1"/>
</dbReference>
<keyword evidence="5" id="KW-1133">Transmembrane helix</keyword>
<feature type="domain" description="Rieske" evidence="10">
    <location>
        <begin position="213"/>
        <end position="279"/>
    </location>
</feature>
<evidence type="ECO:0000256" key="8">
    <source>
        <dbReference type="ARBA" id="ARBA00023014"/>
    </source>
</evidence>
<evidence type="ECO:0000256" key="6">
    <source>
        <dbReference type="ARBA" id="ARBA00023002"/>
    </source>
</evidence>
<comment type="subcellular location">
    <subcellularLocation>
        <location evidence="1">Membrane</location>
    </subcellularLocation>
</comment>
<dbReference type="Proteomes" id="UP000644693">
    <property type="component" value="Unassembled WGS sequence"/>
</dbReference>
<dbReference type="GO" id="GO:0046872">
    <property type="term" value="F:metal ion binding"/>
    <property type="evidence" value="ECO:0007669"/>
    <property type="project" value="UniProtKB-KW"/>
</dbReference>